<dbReference type="SUPFAM" id="SSF54211">
    <property type="entry name" value="Ribosomal protein S5 domain 2-like"/>
    <property type="match status" value="1"/>
</dbReference>
<sequence length="312" mass="33204">MRPVDRAGSDGPRMPMPVVFPSFAKINLSLEVIGRRPDGYHELRTVFQTIDLCDWLEIDITDEPAISLTCDEPTLACDERNLVVRAARGLQAATGVRQGARLHLRKRIPMQAGLGGGSSNAAVTLLALQRLWGVALPVAACQRAAAALGADVPFFLTGGTALGLGRGDDITPLPEVHLPVIVVVNPGLAIPTGLVFQRLNAGLTDAETVRKLAACLPSRVDWLATGNDLEATVFDAFPLVREVRDRLFALGAQVARMSGSGSTVFGLFGDAQAGEAARQACLNAGWQAWLVSSVSREVYAERLKGTMTGLAW</sequence>
<organism evidence="12 13">
    <name type="scientific">Chloracidobacterium thermophilum (strain B)</name>
    <dbReference type="NCBI Taxonomy" id="981222"/>
    <lineage>
        <taxon>Bacteria</taxon>
        <taxon>Pseudomonadati</taxon>
        <taxon>Acidobacteriota</taxon>
        <taxon>Terriglobia</taxon>
        <taxon>Terriglobales</taxon>
        <taxon>Acidobacteriaceae</taxon>
        <taxon>Chloracidobacterium</taxon>
    </lineage>
</organism>
<proteinExistence type="inferred from homology"/>
<dbReference type="InterPro" id="IPR014721">
    <property type="entry name" value="Ribsml_uS5_D2-typ_fold_subgr"/>
</dbReference>
<comment type="pathway">
    <text evidence="9">Isoprenoid biosynthesis; isopentenyl diphosphate biosynthesis via DXP pathway; isopentenyl diphosphate from 1-deoxy-D-xylulose 5-phosphate: step 3/6.</text>
</comment>
<dbReference type="SUPFAM" id="SSF55060">
    <property type="entry name" value="GHMP Kinase, C-terminal domain"/>
    <property type="match status" value="1"/>
</dbReference>
<dbReference type="Gene3D" id="3.30.230.10">
    <property type="match status" value="1"/>
</dbReference>
<dbReference type="GO" id="GO:0019288">
    <property type="term" value="P:isopentenyl diphosphate biosynthetic process, methylerythritol 4-phosphate pathway"/>
    <property type="evidence" value="ECO:0007669"/>
    <property type="project" value="UniProtKB-UniRule"/>
</dbReference>
<evidence type="ECO:0000256" key="5">
    <source>
        <dbReference type="ARBA" id="ARBA00022741"/>
    </source>
</evidence>
<evidence type="ECO:0000256" key="1">
    <source>
        <dbReference type="ARBA" id="ARBA00009684"/>
    </source>
</evidence>
<evidence type="ECO:0000313" key="13">
    <source>
        <dbReference type="Proteomes" id="UP000006791"/>
    </source>
</evidence>
<evidence type="ECO:0000259" key="11">
    <source>
        <dbReference type="Pfam" id="PF08544"/>
    </source>
</evidence>
<dbReference type="InterPro" id="IPR020568">
    <property type="entry name" value="Ribosomal_Su5_D2-typ_SF"/>
</dbReference>
<dbReference type="InterPro" id="IPR036554">
    <property type="entry name" value="GHMP_kinase_C_sf"/>
</dbReference>
<feature type="domain" description="GHMP kinase C-terminal" evidence="11">
    <location>
        <begin position="227"/>
        <end position="280"/>
    </location>
</feature>
<evidence type="ECO:0000256" key="3">
    <source>
        <dbReference type="ARBA" id="ARBA00017473"/>
    </source>
</evidence>
<evidence type="ECO:0000256" key="6">
    <source>
        <dbReference type="ARBA" id="ARBA00022777"/>
    </source>
</evidence>
<evidence type="ECO:0000256" key="8">
    <source>
        <dbReference type="ARBA" id="ARBA00032554"/>
    </source>
</evidence>
<dbReference type="InterPro" id="IPR006204">
    <property type="entry name" value="GHMP_kinase_N_dom"/>
</dbReference>
<dbReference type="GO" id="GO:0016114">
    <property type="term" value="P:terpenoid biosynthetic process"/>
    <property type="evidence" value="ECO:0007669"/>
    <property type="project" value="UniProtKB-UniRule"/>
</dbReference>
<dbReference type="PANTHER" id="PTHR43527:SF2">
    <property type="entry name" value="4-DIPHOSPHOCYTIDYL-2-C-METHYL-D-ERYTHRITOL KINASE, CHLOROPLASTIC"/>
    <property type="match status" value="1"/>
</dbReference>
<keyword evidence="5 9" id="KW-0547">Nucleotide-binding</keyword>
<dbReference type="AlphaFoldDB" id="G2LJA7"/>
<dbReference type="InterPro" id="IPR013750">
    <property type="entry name" value="GHMP_kinase_C_dom"/>
</dbReference>
<name>G2LJA7_CHLTF</name>
<dbReference type="HOGENOM" id="CLU_053057_2_0_0"/>
<comment type="similarity">
    <text evidence="1 9">Belongs to the GHMP kinase family. IspE subfamily.</text>
</comment>
<dbReference type="UniPathway" id="UPA00056">
    <property type="reaction ID" value="UER00094"/>
</dbReference>
<evidence type="ECO:0000256" key="9">
    <source>
        <dbReference type="HAMAP-Rule" id="MF_00061"/>
    </source>
</evidence>
<feature type="active site" evidence="9">
    <location>
        <position position="151"/>
    </location>
</feature>
<feature type="binding site" evidence="9">
    <location>
        <begin position="109"/>
        <end position="119"/>
    </location>
    <ligand>
        <name>ATP</name>
        <dbReference type="ChEBI" id="CHEBI:30616"/>
    </ligand>
</feature>
<keyword evidence="9" id="KW-0414">Isoprene biosynthesis</keyword>
<dbReference type="Gene3D" id="3.30.70.890">
    <property type="entry name" value="GHMP kinase, C-terminal domain"/>
    <property type="match status" value="1"/>
</dbReference>
<evidence type="ECO:0000256" key="2">
    <source>
        <dbReference type="ARBA" id="ARBA00012052"/>
    </source>
</evidence>
<keyword evidence="7 9" id="KW-0067">ATP-binding</keyword>
<dbReference type="GO" id="GO:0005524">
    <property type="term" value="F:ATP binding"/>
    <property type="evidence" value="ECO:0007669"/>
    <property type="project" value="UniProtKB-UniRule"/>
</dbReference>
<feature type="active site" evidence="9">
    <location>
        <position position="25"/>
    </location>
</feature>
<reference evidence="12 13" key="1">
    <citation type="journal article" date="2012" name="Environ. Microbiol.">
        <title>Complete genome of Candidatus Chloracidobacterium thermophilum, a chlorophyll-based photoheterotroph belonging to the phylum Acidobacteria.</title>
        <authorList>
            <person name="Garcia Costas A.M."/>
            <person name="Liu Z."/>
            <person name="Tomsho L.P."/>
            <person name="Schuster S.C."/>
            <person name="Ward D.M."/>
            <person name="Bryant D.A."/>
        </authorList>
    </citation>
    <scope>NUCLEOTIDE SEQUENCE [LARGE SCALE GENOMIC DNA]</scope>
    <source>
        <strain evidence="12 13">B</strain>
    </source>
</reference>
<dbReference type="EC" id="2.7.1.148" evidence="2 9"/>
<evidence type="ECO:0000256" key="4">
    <source>
        <dbReference type="ARBA" id="ARBA00022679"/>
    </source>
</evidence>
<dbReference type="PANTHER" id="PTHR43527">
    <property type="entry name" value="4-DIPHOSPHOCYTIDYL-2-C-METHYL-D-ERYTHRITOL KINASE, CHLOROPLASTIC"/>
    <property type="match status" value="1"/>
</dbReference>
<dbReference type="Pfam" id="PF08544">
    <property type="entry name" value="GHMP_kinases_C"/>
    <property type="match status" value="1"/>
</dbReference>
<dbReference type="HAMAP" id="MF_00061">
    <property type="entry name" value="IspE"/>
    <property type="match status" value="1"/>
</dbReference>
<comment type="catalytic activity">
    <reaction evidence="9">
        <text>4-CDP-2-C-methyl-D-erythritol + ATP = 4-CDP-2-C-methyl-D-erythritol 2-phosphate + ADP + H(+)</text>
        <dbReference type="Rhea" id="RHEA:18437"/>
        <dbReference type="ChEBI" id="CHEBI:15378"/>
        <dbReference type="ChEBI" id="CHEBI:30616"/>
        <dbReference type="ChEBI" id="CHEBI:57823"/>
        <dbReference type="ChEBI" id="CHEBI:57919"/>
        <dbReference type="ChEBI" id="CHEBI:456216"/>
        <dbReference type="EC" id="2.7.1.148"/>
    </reaction>
</comment>
<gene>
    <name evidence="9" type="primary">ispE</name>
    <name evidence="12" type="ordered locus">Cabther_A1646</name>
</gene>
<feature type="domain" description="GHMP kinase N-terminal" evidence="10">
    <location>
        <begin position="81"/>
        <end position="159"/>
    </location>
</feature>
<comment type="function">
    <text evidence="9">Catalyzes the phosphorylation of the position 2 hydroxy group of 4-diphosphocytidyl-2C-methyl-D-erythritol.</text>
</comment>
<dbReference type="NCBIfam" id="NF011202">
    <property type="entry name" value="PRK14608.1"/>
    <property type="match status" value="1"/>
</dbReference>
<keyword evidence="4 9" id="KW-0808">Transferase</keyword>
<keyword evidence="13" id="KW-1185">Reference proteome</keyword>
<dbReference type="InterPro" id="IPR004424">
    <property type="entry name" value="IspE"/>
</dbReference>
<dbReference type="Proteomes" id="UP000006791">
    <property type="component" value="Chromosome 1"/>
</dbReference>
<evidence type="ECO:0000259" key="10">
    <source>
        <dbReference type="Pfam" id="PF00288"/>
    </source>
</evidence>
<keyword evidence="6 9" id="KW-0418">Kinase</keyword>
<dbReference type="STRING" id="981222.Cabther_A1646"/>
<evidence type="ECO:0000313" key="12">
    <source>
        <dbReference type="EMBL" id="AEP12394.1"/>
    </source>
</evidence>
<dbReference type="GO" id="GO:0050515">
    <property type="term" value="F:4-(cytidine 5'-diphospho)-2-C-methyl-D-erythritol kinase activity"/>
    <property type="evidence" value="ECO:0007669"/>
    <property type="project" value="UniProtKB-UniRule"/>
</dbReference>
<evidence type="ECO:0000256" key="7">
    <source>
        <dbReference type="ARBA" id="ARBA00022840"/>
    </source>
</evidence>
<accession>G2LJA7</accession>
<dbReference type="EMBL" id="CP002514">
    <property type="protein sequence ID" value="AEP12394.1"/>
    <property type="molecule type" value="Genomic_DNA"/>
</dbReference>
<dbReference type="KEGG" id="ctm:Cabther_A1646"/>
<dbReference type="NCBIfam" id="TIGR00154">
    <property type="entry name" value="ispE"/>
    <property type="match status" value="1"/>
</dbReference>
<dbReference type="PIRSF" id="PIRSF010376">
    <property type="entry name" value="IspE"/>
    <property type="match status" value="1"/>
</dbReference>
<dbReference type="RefSeq" id="WP_014100131.1">
    <property type="nucleotide sequence ID" value="NC_016024.1"/>
</dbReference>
<protein>
    <recommendedName>
        <fullName evidence="3 9">4-diphosphocytidyl-2-C-methyl-D-erythritol kinase</fullName>
        <shortName evidence="9">CMK</shortName>
        <ecNumber evidence="2 9">2.7.1.148</ecNumber>
    </recommendedName>
    <alternativeName>
        <fullName evidence="8 9">4-(cytidine-5'-diphospho)-2-C-methyl-D-erythritol kinase</fullName>
    </alternativeName>
</protein>
<dbReference type="Pfam" id="PF00288">
    <property type="entry name" value="GHMP_kinases_N"/>
    <property type="match status" value="1"/>
</dbReference>